<evidence type="ECO:0000256" key="2">
    <source>
        <dbReference type="ARBA" id="ARBA00022723"/>
    </source>
</evidence>
<keyword evidence="2 4" id="KW-0479">Metal-binding</keyword>
<reference evidence="8" key="1">
    <citation type="submission" date="2023-07" db="EMBL/GenBank/DDBJ databases">
        <title>Dyadobacter sp. nov 'subterranea' isolated from contaminted grondwater.</title>
        <authorList>
            <person name="Szabo I."/>
            <person name="Al-Omari J."/>
            <person name="Szerdahelyi S.G."/>
            <person name="Rado J."/>
        </authorList>
    </citation>
    <scope>NUCLEOTIDE SEQUENCE [LARGE SCALE GENOMIC DNA]</scope>
    <source>
        <strain evidence="8">UP-52</strain>
    </source>
</reference>
<dbReference type="SUPFAM" id="SSF46626">
    <property type="entry name" value="Cytochrome c"/>
    <property type="match status" value="2"/>
</dbReference>
<dbReference type="Gene3D" id="1.10.760.10">
    <property type="entry name" value="Cytochrome c-like domain"/>
    <property type="match status" value="2"/>
</dbReference>
<accession>A0ABR9W599</accession>
<dbReference type="Proteomes" id="UP000634134">
    <property type="component" value="Unassembled WGS sequence"/>
</dbReference>
<dbReference type="RefSeq" id="WP_194118960.1">
    <property type="nucleotide sequence ID" value="NZ_JACYGY010000001.1"/>
</dbReference>
<keyword evidence="8" id="KW-1185">Reference proteome</keyword>
<evidence type="ECO:0000313" key="8">
    <source>
        <dbReference type="Proteomes" id="UP000634134"/>
    </source>
</evidence>
<dbReference type="PANTHER" id="PTHR35008:SF8">
    <property type="entry name" value="ALCOHOL DEHYDROGENASE CYTOCHROME C SUBUNIT"/>
    <property type="match status" value="1"/>
</dbReference>
<evidence type="ECO:0000259" key="6">
    <source>
        <dbReference type="PROSITE" id="PS51007"/>
    </source>
</evidence>
<protein>
    <submittedName>
        <fullName evidence="7">Cytochrome c</fullName>
    </submittedName>
</protein>
<keyword evidence="5" id="KW-1133">Transmembrane helix</keyword>
<dbReference type="InterPro" id="IPR009056">
    <property type="entry name" value="Cyt_c-like_dom"/>
</dbReference>
<keyword evidence="5" id="KW-0812">Transmembrane</keyword>
<feature type="domain" description="Cytochrome c" evidence="6">
    <location>
        <begin position="198"/>
        <end position="290"/>
    </location>
</feature>
<keyword evidence="5" id="KW-0472">Membrane</keyword>
<evidence type="ECO:0000256" key="3">
    <source>
        <dbReference type="ARBA" id="ARBA00023004"/>
    </source>
</evidence>
<gene>
    <name evidence="7" type="ORF">IEE83_01995</name>
</gene>
<proteinExistence type="predicted"/>
<evidence type="ECO:0000256" key="4">
    <source>
        <dbReference type="PROSITE-ProRule" id="PRU00433"/>
    </source>
</evidence>
<dbReference type="Pfam" id="PF00034">
    <property type="entry name" value="Cytochrom_C"/>
    <property type="match status" value="2"/>
</dbReference>
<feature type="domain" description="Cytochrome c" evidence="6">
    <location>
        <begin position="53"/>
        <end position="152"/>
    </location>
</feature>
<dbReference type="PROSITE" id="PS51007">
    <property type="entry name" value="CYTC"/>
    <property type="match status" value="2"/>
</dbReference>
<keyword evidence="1 4" id="KW-0349">Heme</keyword>
<dbReference type="PANTHER" id="PTHR35008">
    <property type="entry name" value="BLL4482 PROTEIN-RELATED"/>
    <property type="match status" value="1"/>
</dbReference>
<evidence type="ECO:0000256" key="5">
    <source>
        <dbReference type="SAM" id="Phobius"/>
    </source>
</evidence>
<keyword evidence="3 4" id="KW-0408">Iron</keyword>
<feature type="transmembrane region" description="Helical" evidence="5">
    <location>
        <begin position="12"/>
        <end position="29"/>
    </location>
</feature>
<dbReference type="InterPro" id="IPR036909">
    <property type="entry name" value="Cyt_c-like_dom_sf"/>
</dbReference>
<organism evidence="7 8">
    <name type="scientific">Dyadobacter subterraneus</name>
    <dbReference type="NCBI Taxonomy" id="2773304"/>
    <lineage>
        <taxon>Bacteria</taxon>
        <taxon>Pseudomonadati</taxon>
        <taxon>Bacteroidota</taxon>
        <taxon>Cytophagia</taxon>
        <taxon>Cytophagales</taxon>
        <taxon>Spirosomataceae</taxon>
        <taxon>Dyadobacter</taxon>
    </lineage>
</organism>
<evidence type="ECO:0000256" key="1">
    <source>
        <dbReference type="ARBA" id="ARBA00022617"/>
    </source>
</evidence>
<name>A0ABR9W599_9BACT</name>
<dbReference type="EMBL" id="JACYGY010000001">
    <property type="protein sequence ID" value="MBE9460642.1"/>
    <property type="molecule type" value="Genomic_DNA"/>
</dbReference>
<dbReference type="InterPro" id="IPR051459">
    <property type="entry name" value="Cytochrome_c-type_DH"/>
</dbReference>
<comment type="caution">
    <text evidence="7">The sequence shown here is derived from an EMBL/GenBank/DDBJ whole genome shotgun (WGS) entry which is preliminary data.</text>
</comment>
<sequence length="290" mass="31972">MITKILKRTGIIIGGLLVFLLVFYTYIYFNVESRVNKVYEVKVQNLAIPTDSISLAKGKHLAEIRACTGCHGTDFSGGIAFADDTSPVGILYSTNITSGKGGINYSDMDWIRALRHGLGKDNRALWFMPSHEIYEISNQDMASLISYVKTRPPVDKENRIKSLKPLGRILTFFDQFPLLPAEKIDHNAVPVDAVAVSVTPEYGKYLAITCTGCHGENFKGGEAHGPNEPPIPDISSTGNLGKWTSEGFVTTLQTGKKPNGKQLNPAMPWKAFNYTNEELNAIYTYLHGLP</sequence>
<evidence type="ECO:0000313" key="7">
    <source>
        <dbReference type="EMBL" id="MBE9460642.1"/>
    </source>
</evidence>